<dbReference type="InterPro" id="IPR007560">
    <property type="entry name" value="Restrct_endonuc_IV_Mrr"/>
</dbReference>
<accession>A0A3B0V4U2</accession>
<dbReference type="SUPFAM" id="SSF52980">
    <property type="entry name" value="Restriction endonuclease-like"/>
    <property type="match status" value="1"/>
</dbReference>
<feature type="domain" description="Restriction endonuclease type IV Mrr" evidence="2">
    <location>
        <begin position="156"/>
        <end position="264"/>
    </location>
</feature>
<feature type="transmembrane region" description="Helical" evidence="1">
    <location>
        <begin position="117"/>
        <end position="137"/>
    </location>
</feature>
<dbReference type="InterPro" id="IPR011335">
    <property type="entry name" value="Restrct_endonuc-II-like"/>
</dbReference>
<proteinExistence type="predicted"/>
<dbReference type="InterPro" id="IPR052906">
    <property type="entry name" value="Type_IV_Methyl-Rstrct_Enzyme"/>
</dbReference>
<dbReference type="GO" id="GO:0015666">
    <property type="term" value="F:restriction endodeoxyribonuclease activity"/>
    <property type="evidence" value="ECO:0007669"/>
    <property type="project" value="TreeGrafter"/>
</dbReference>
<gene>
    <name evidence="3" type="ORF">MNBD_CHLOROFLEXI01-5174</name>
</gene>
<evidence type="ECO:0000259" key="2">
    <source>
        <dbReference type="Pfam" id="PF04471"/>
    </source>
</evidence>
<dbReference type="Gene3D" id="3.40.1350.10">
    <property type="match status" value="1"/>
</dbReference>
<keyword evidence="1" id="KW-0472">Membrane</keyword>
<organism evidence="3">
    <name type="scientific">hydrothermal vent metagenome</name>
    <dbReference type="NCBI Taxonomy" id="652676"/>
    <lineage>
        <taxon>unclassified sequences</taxon>
        <taxon>metagenomes</taxon>
        <taxon>ecological metagenomes</taxon>
    </lineage>
</organism>
<evidence type="ECO:0000313" key="3">
    <source>
        <dbReference type="EMBL" id="VAW38585.1"/>
    </source>
</evidence>
<keyword evidence="1" id="KW-0812">Transmembrane</keyword>
<keyword evidence="1" id="KW-1133">Transmembrane helix</keyword>
<dbReference type="InterPro" id="IPR011856">
    <property type="entry name" value="tRNA_endonuc-like_dom_sf"/>
</dbReference>
<name>A0A3B0V4U2_9ZZZZ</name>
<dbReference type="PANTHER" id="PTHR30015:SF6">
    <property type="entry name" value="SLL1429 PROTEIN"/>
    <property type="match status" value="1"/>
</dbReference>
<protein>
    <recommendedName>
        <fullName evidence="2">Restriction endonuclease type IV Mrr domain-containing protein</fullName>
    </recommendedName>
</protein>
<evidence type="ECO:0000256" key="1">
    <source>
        <dbReference type="SAM" id="Phobius"/>
    </source>
</evidence>
<reference evidence="3" key="1">
    <citation type="submission" date="2018-06" db="EMBL/GenBank/DDBJ databases">
        <authorList>
            <person name="Zhirakovskaya E."/>
        </authorList>
    </citation>
    <scope>NUCLEOTIDE SEQUENCE</scope>
</reference>
<sequence>MLSRRHRPVVNDGAIKQSPVALASGGSGRQVHYLVMTQNCLGFSQLPITIQCMVVRTEWRFRQELLQFRKQQAQPVSISNRWIIGLFTAVYLFWLLIRAVSQPDWVLQLPPLWSELMRLVEMGWLTTLILLWGLVWWRGQQEAKRPLEPLSLEQLYNLQPVAFEHYVARLFRQKGYKATVRGRSGDLGVDLVVTRSGGRRAIVQCKRYRNKIGPDIVRELYGTLIHEGVSHAFLVTTAPISHSARAWAQGKPMTLIDGETLVDIATSLQSSSDSSANVL</sequence>
<dbReference type="GO" id="GO:0009307">
    <property type="term" value="P:DNA restriction-modification system"/>
    <property type="evidence" value="ECO:0007669"/>
    <property type="project" value="InterPro"/>
</dbReference>
<feature type="transmembrane region" description="Helical" evidence="1">
    <location>
        <begin position="78"/>
        <end position="97"/>
    </location>
</feature>
<dbReference type="EMBL" id="UOEU01000710">
    <property type="protein sequence ID" value="VAW38585.1"/>
    <property type="molecule type" value="Genomic_DNA"/>
</dbReference>
<dbReference type="PANTHER" id="PTHR30015">
    <property type="entry name" value="MRR RESTRICTION SYSTEM PROTEIN"/>
    <property type="match status" value="1"/>
</dbReference>
<dbReference type="AlphaFoldDB" id="A0A3B0V4U2"/>
<dbReference type="GO" id="GO:0003677">
    <property type="term" value="F:DNA binding"/>
    <property type="evidence" value="ECO:0007669"/>
    <property type="project" value="InterPro"/>
</dbReference>
<dbReference type="Pfam" id="PF04471">
    <property type="entry name" value="Mrr_cat"/>
    <property type="match status" value="1"/>
</dbReference>